<evidence type="ECO:0000313" key="1">
    <source>
        <dbReference type="EMBL" id="GAI07437.1"/>
    </source>
</evidence>
<reference evidence="1" key="1">
    <citation type="journal article" date="2014" name="Front. Microbiol.">
        <title>High frequency of phylogenetically diverse reductive dehalogenase-homologous genes in deep subseafloor sedimentary metagenomes.</title>
        <authorList>
            <person name="Kawai M."/>
            <person name="Futagami T."/>
            <person name="Toyoda A."/>
            <person name="Takaki Y."/>
            <person name="Nishi S."/>
            <person name="Hori S."/>
            <person name="Arai W."/>
            <person name="Tsubouchi T."/>
            <person name="Morono Y."/>
            <person name="Uchiyama I."/>
            <person name="Ito T."/>
            <person name="Fujiyama A."/>
            <person name="Inagaki F."/>
            <person name="Takami H."/>
        </authorList>
    </citation>
    <scope>NUCLEOTIDE SEQUENCE</scope>
    <source>
        <strain evidence="1">Expedition CK06-06</strain>
    </source>
</reference>
<proteinExistence type="predicted"/>
<comment type="caution">
    <text evidence="1">The sequence shown here is derived from an EMBL/GenBank/DDBJ whole genome shotgun (WGS) entry which is preliminary data.</text>
</comment>
<dbReference type="InterPro" id="IPR029061">
    <property type="entry name" value="THDP-binding"/>
</dbReference>
<sequence>MDDIVFEMFKLAVDLEISPRMDTQSEYIGTIMFSNKKVERFSERAPEVNHPLEENPRVVQIRSKVRKGFDEKGNLVPKMKAFNFRDAVFEAMMHRFYVDPTMIAFGEENRDWGGAFAVYRGMTGALPYHRLFNTPISEPGIWIPKISLYWLPVSTLRR</sequence>
<dbReference type="Gene3D" id="3.40.50.970">
    <property type="match status" value="1"/>
</dbReference>
<dbReference type="AlphaFoldDB" id="X1KK39"/>
<accession>X1KK39</accession>
<name>X1KK39_9ZZZZ</name>
<gene>
    <name evidence="1" type="ORF">S06H3_15074</name>
</gene>
<dbReference type="EMBL" id="BARV01007398">
    <property type="protein sequence ID" value="GAI07437.1"/>
    <property type="molecule type" value="Genomic_DNA"/>
</dbReference>
<dbReference type="SUPFAM" id="SSF52518">
    <property type="entry name" value="Thiamin diphosphate-binding fold (THDP-binding)"/>
    <property type="match status" value="1"/>
</dbReference>
<organism evidence="1">
    <name type="scientific">marine sediment metagenome</name>
    <dbReference type="NCBI Taxonomy" id="412755"/>
    <lineage>
        <taxon>unclassified sequences</taxon>
        <taxon>metagenomes</taxon>
        <taxon>ecological metagenomes</taxon>
    </lineage>
</organism>
<protein>
    <submittedName>
        <fullName evidence="1">Uncharacterized protein</fullName>
    </submittedName>
</protein>